<protein>
    <submittedName>
        <fullName evidence="1">Uncharacterized protein</fullName>
    </submittedName>
</protein>
<name>A0A9X3F423_9BACT</name>
<dbReference type="EMBL" id="JAPOHD010000012">
    <property type="protein sequence ID" value="MCY1720048.1"/>
    <property type="molecule type" value="Genomic_DNA"/>
</dbReference>
<accession>A0A9X3F423</accession>
<gene>
    <name evidence="1" type="ORF">OU798_06825</name>
</gene>
<evidence type="ECO:0000313" key="2">
    <source>
        <dbReference type="Proteomes" id="UP001145087"/>
    </source>
</evidence>
<dbReference type="AlphaFoldDB" id="A0A9X3F423"/>
<reference evidence="1" key="1">
    <citation type="submission" date="2022-11" db="EMBL/GenBank/DDBJ databases">
        <title>Marilongibacter aestuarii gen. nov., sp. nov., isolated from tidal flat sediment.</title>
        <authorList>
            <person name="Jiayan W."/>
        </authorList>
    </citation>
    <scope>NUCLEOTIDE SEQUENCE</scope>
    <source>
        <strain evidence="1">Z1-6</strain>
    </source>
</reference>
<dbReference type="RefSeq" id="WP_343332379.1">
    <property type="nucleotide sequence ID" value="NZ_JAPOHD010000012.1"/>
</dbReference>
<evidence type="ECO:0000313" key="1">
    <source>
        <dbReference type="EMBL" id="MCY1720048.1"/>
    </source>
</evidence>
<organism evidence="1 2">
    <name type="scientific">Draconibacterium aestuarii</name>
    <dbReference type="NCBI Taxonomy" id="2998507"/>
    <lineage>
        <taxon>Bacteria</taxon>
        <taxon>Pseudomonadati</taxon>
        <taxon>Bacteroidota</taxon>
        <taxon>Bacteroidia</taxon>
        <taxon>Marinilabiliales</taxon>
        <taxon>Prolixibacteraceae</taxon>
        <taxon>Draconibacterium</taxon>
    </lineage>
</organism>
<sequence length="181" mass="22085">MEEFFNHIKRSEETEAYYQALYDGFRKKLPQTLAEIVYQYLPKLKAKEDAVLSLGKEYVRRIWEQYNEVYSLNRTGGPLINLQPARKPTTRKEAEQKLTKQIKTIPKQHHKIYSEIYWDTYEEKLTRETYEYAIYEKMKEVFTEFYIDDIMEFESDYLRYFDRSIYLMCSNKYVDDVYGLL</sequence>
<proteinExistence type="predicted"/>
<dbReference type="Proteomes" id="UP001145087">
    <property type="component" value="Unassembled WGS sequence"/>
</dbReference>
<comment type="caution">
    <text evidence="1">The sequence shown here is derived from an EMBL/GenBank/DDBJ whole genome shotgun (WGS) entry which is preliminary data.</text>
</comment>
<keyword evidence="2" id="KW-1185">Reference proteome</keyword>